<reference evidence="2" key="1">
    <citation type="submission" date="2022-11" db="UniProtKB">
        <authorList>
            <consortium name="WormBaseParasite"/>
        </authorList>
    </citation>
    <scope>IDENTIFICATION</scope>
</reference>
<evidence type="ECO:0000313" key="1">
    <source>
        <dbReference type="Proteomes" id="UP000887569"/>
    </source>
</evidence>
<name>A0A915C991_PARUN</name>
<proteinExistence type="predicted"/>
<protein>
    <submittedName>
        <fullName evidence="2">Ovule protein</fullName>
    </submittedName>
</protein>
<accession>A0A915C991</accession>
<dbReference type="WBParaSite" id="PgR099_g039_t01">
    <property type="protein sequence ID" value="PgR099_g039_t01"/>
    <property type="gene ID" value="PgR099_g039"/>
</dbReference>
<organism evidence="1 2">
    <name type="scientific">Parascaris univalens</name>
    <name type="common">Nematode worm</name>
    <dbReference type="NCBI Taxonomy" id="6257"/>
    <lineage>
        <taxon>Eukaryota</taxon>
        <taxon>Metazoa</taxon>
        <taxon>Ecdysozoa</taxon>
        <taxon>Nematoda</taxon>
        <taxon>Chromadorea</taxon>
        <taxon>Rhabditida</taxon>
        <taxon>Spirurina</taxon>
        <taxon>Ascaridomorpha</taxon>
        <taxon>Ascaridoidea</taxon>
        <taxon>Ascarididae</taxon>
        <taxon>Parascaris</taxon>
    </lineage>
</organism>
<dbReference type="AlphaFoldDB" id="A0A915C991"/>
<keyword evidence="1" id="KW-1185">Reference proteome</keyword>
<dbReference type="Proteomes" id="UP000887569">
    <property type="component" value="Unplaced"/>
</dbReference>
<sequence length="51" mass="5747">KRVHFKITRQLYSISPFEITSFFFSRTNAIFSFCPSALVTASSSILVITEG</sequence>
<evidence type="ECO:0000313" key="2">
    <source>
        <dbReference type="WBParaSite" id="PgR099_g039_t01"/>
    </source>
</evidence>